<feature type="region of interest" description="Disordered" evidence="1">
    <location>
        <begin position="1"/>
        <end position="41"/>
    </location>
</feature>
<feature type="transmembrane region" description="Helical" evidence="2">
    <location>
        <begin position="54"/>
        <end position="75"/>
    </location>
</feature>
<feature type="compositionally biased region" description="Polar residues" evidence="1">
    <location>
        <begin position="1"/>
        <end position="10"/>
    </location>
</feature>
<evidence type="ECO:0000256" key="1">
    <source>
        <dbReference type="SAM" id="MobiDB-lite"/>
    </source>
</evidence>
<reference evidence="3 4" key="1">
    <citation type="submission" date="2023-04" db="EMBL/GenBank/DDBJ databases">
        <title>Forest soil microbial communities from Buena Vista Peninsula, Colon Province, Panama.</title>
        <authorList>
            <person name="Bouskill N."/>
        </authorList>
    </citation>
    <scope>NUCLEOTIDE SEQUENCE [LARGE SCALE GENOMIC DNA]</scope>
    <source>
        <strain evidence="3 4">CFH S0262</strain>
    </source>
</reference>
<evidence type="ECO:0000313" key="3">
    <source>
        <dbReference type="EMBL" id="MDH6282098.1"/>
    </source>
</evidence>
<keyword evidence="2" id="KW-1133">Transmembrane helix</keyword>
<comment type="caution">
    <text evidence="3">The sequence shown here is derived from an EMBL/GenBank/DDBJ whole genome shotgun (WGS) entry which is preliminary data.</text>
</comment>
<protein>
    <submittedName>
        <fullName evidence="3">ABC-type dipeptide/oligopeptide/nickel transport system permease subunit</fullName>
    </submittedName>
</protein>
<evidence type="ECO:0000313" key="4">
    <source>
        <dbReference type="Proteomes" id="UP001160334"/>
    </source>
</evidence>
<gene>
    <name evidence="3" type="ORF">M2280_003321</name>
</gene>
<organism evidence="3 4">
    <name type="scientific">Prescottella agglutinans</name>
    <dbReference type="NCBI Taxonomy" id="1644129"/>
    <lineage>
        <taxon>Bacteria</taxon>
        <taxon>Bacillati</taxon>
        <taxon>Actinomycetota</taxon>
        <taxon>Actinomycetes</taxon>
        <taxon>Mycobacteriales</taxon>
        <taxon>Nocardiaceae</taxon>
        <taxon>Prescottella</taxon>
    </lineage>
</organism>
<name>A0ABT6MCR3_9NOCA</name>
<evidence type="ECO:0000256" key="2">
    <source>
        <dbReference type="SAM" id="Phobius"/>
    </source>
</evidence>
<keyword evidence="2" id="KW-0812">Transmembrane</keyword>
<dbReference type="Proteomes" id="UP001160334">
    <property type="component" value="Unassembled WGS sequence"/>
</dbReference>
<keyword evidence="2" id="KW-0472">Membrane</keyword>
<proteinExistence type="predicted"/>
<keyword evidence="4" id="KW-1185">Reference proteome</keyword>
<dbReference type="EMBL" id="JARXVC010000008">
    <property type="protein sequence ID" value="MDH6282098.1"/>
    <property type="molecule type" value="Genomic_DNA"/>
</dbReference>
<sequence>MQRGTGTESEVQAREPGASEAVDPPVAPSTREKSAVVSDQQDDYLLGSPSAGRVVAVLLVAGIAAAMGVVMASVVAMVVTAAVGAVTAYVVAHDDEWVLRGRRRRNRRRHVTVAPSWASGSWTGQAWGDQSVGRHAA</sequence>
<feature type="transmembrane region" description="Helical" evidence="2">
    <location>
        <begin position="81"/>
        <end position="99"/>
    </location>
</feature>
<accession>A0ABT6MCR3</accession>